<gene>
    <name evidence="1" type="ORF">GCK72_011530</name>
</gene>
<dbReference type="KEGG" id="crq:GCK72_011530"/>
<evidence type="ECO:0000313" key="2">
    <source>
        <dbReference type="Proteomes" id="UP000483820"/>
    </source>
</evidence>
<dbReference type="GeneID" id="78775233"/>
<accession>A0A6A5H8Z7</accession>
<name>A0A6A5H8Z7_CAERE</name>
<proteinExistence type="predicted"/>
<dbReference type="RefSeq" id="XP_053588095.1">
    <property type="nucleotide sequence ID" value="XM_053728518.1"/>
</dbReference>
<evidence type="ECO:0000313" key="1">
    <source>
        <dbReference type="EMBL" id="KAF1763264.1"/>
    </source>
</evidence>
<sequence length="327" mass="35703">MVLEVSRWGCHQLDMEIKEFQQAIHTPPVPVMIHLSERLRCRVSNGILDLFRAGILEYDCCVRRMPEISQECEKFAKKLGFEVTVFSMPFAECFSNPNYTGINEPELDNNVWCDDFSTLKCLATWDSIAANKRTYQMLSFARTAYLSKDGFYSCLREALMERAIYSQPTQGDRFGTWTYRDAAHPPPPGVPQSLIGISPARQAQQPTQATTQSLFINTGGVPSATVAAPTPVPGVPNPTIVQQQQQEAHAEALRILQGGLTSGLQFLGTNGGNTIPYFTAHQQQFQQLNGVNGGGGAGGLQFGNAALGPQLAGAAIPQPLQVSVNLK</sequence>
<organism evidence="1 2">
    <name type="scientific">Caenorhabditis remanei</name>
    <name type="common">Caenorhabditis vulgaris</name>
    <dbReference type="NCBI Taxonomy" id="31234"/>
    <lineage>
        <taxon>Eukaryota</taxon>
        <taxon>Metazoa</taxon>
        <taxon>Ecdysozoa</taxon>
        <taxon>Nematoda</taxon>
        <taxon>Chromadorea</taxon>
        <taxon>Rhabditida</taxon>
        <taxon>Rhabditina</taxon>
        <taxon>Rhabditomorpha</taxon>
        <taxon>Rhabditoidea</taxon>
        <taxon>Rhabditidae</taxon>
        <taxon>Peloderinae</taxon>
        <taxon>Caenorhabditis</taxon>
    </lineage>
</organism>
<dbReference type="Proteomes" id="UP000483820">
    <property type="component" value="Chromosome III"/>
</dbReference>
<comment type="caution">
    <text evidence="1">The sequence shown here is derived from an EMBL/GenBank/DDBJ whole genome shotgun (WGS) entry which is preliminary data.</text>
</comment>
<dbReference type="CTD" id="78775233"/>
<dbReference type="EMBL" id="WUAV01000003">
    <property type="protein sequence ID" value="KAF1763264.1"/>
    <property type="molecule type" value="Genomic_DNA"/>
</dbReference>
<protein>
    <submittedName>
        <fullName evidence="1">Uncharacterized protein</fullName>
    </submittedName>
</protein>
<dbReference type="AlphaFoldDB" id="A0A6A5H8Z7"/>
<reference evidence="1 2" key="1">
    <citation type="submission" date="2019-12" db="EMBL/GenBank/DDBJ databases">
        <title>Chromosome-level assembly of the Caenorhabditis remanei genome.</title>
        <authorList>
            <person name="Teterina A.A."/>
            <person name="Willis J.H."/>
            <person name="Phillips P.C."/>
        </authorList>
    </citation>
    <scope>NUCLEOTIDE SEQUENCE [LARGE SCALE GENOMIC DNA]</scope>
    <source>
        <strain evidence="1 2">PX506</strain>
        <tissue evidence="1">Whole organism</tissue>
    </source>
</reference>